<dbReference type="InterPro" id="IPR011009">
    <property type="entry name" value="Kinase-like_dom_sf"/>
</dbReference>
<comment type="caution">
    <text evidence="9">The sequence shown here is derived from an EMBL/GenBank/DDBJ whole genome shotgun (WGS) entry which is preliminary data.</text>
</comment>
<dbReference type="InterPro" id="IPR000719">
    <property type="entry name" value="Prot_kinase_dom"/>
</dbReference>
<dbReference type="OrthoDB" id="10020333at2759"/>
<keyword evidence="10" id="KW-1185">Reference proteome</keyword>
<dbReference type="SUPFAM" id="SSF56112">
    <property type="entry name" value="Protein kinase-like (PK-like)"/>
    <property type="match status" value="1"/>
</dbReference>
<dbReference type="EMBL" id="JACEFO010001629">
    <property type="protein sequence ID" value="KAF8728125.1"/>
    <property type="molecule type" value="Genomic_DNA"/>
</dbReference>
<feature type="compositionally biased region" description="Polar residues" evidence="7">
    <location>
        <begin position="973"/>
        <end position="988"/>
    </location>
</feature>
<name>A0A835F4I0_9POAL</name>
<dbReference type="PROSITE" id="PS00108">
    <property type="entry name" value="PROTEIN_KINASE_ST"/>
    <property type="match status" value="1"/>
</dbReference>
<dbReference type="Gene3D" id="1.10.510.10">
    <property type="entry name" value="Transferase(Phosphotransferase) domain 1"/>
    <property type="match status" value="2"/>
</dbReference>
<feature type="domain" description="Protein kinase" evidence="8">
    <location>
        <begin position="500"/>
        <end position="956"/>
    </location>
</feature>
<keyword evidence="3" id="KW-0808">Transferase</keyword>
<evidence type="ECO:0000256" key="4">
    <source>
        <dbReference type="ARBA" id="ARBA00022741"/>
    </source>
</evidence>
<dbReference type="SMART" id="SM00220">
    <property type="entry name" value="S_TKc"/>
    <property type="match status" value="1"/>
</dbReference>
<reference evidence="9" key="1">
    <citation type="submission" date="2020-07" db="EMBL/GenBank/DDBJ databases">
        <title>Genome sequence and genetic diversity analysis of an under-domesticated orphan crop, white fonio (Digitaria exilis).</title>
        <authorList>
            <person name="Bennetzen J.L."/>
            <person name="Chen S."/>
            <person name="Ma X."/>
            <person name="Wang X."/>
            <person name="Yssel A.E.J."/>
            <person name="Chaluvadi S.R."/>
            <person name="Johnson M."/>
            <person name="Gangashetty P."/>
            <person name="Hamidou F."/>
            <person name="Sanogo M.D."/>
            <person name="Zwaenepoel A."/>
            <person name="Wallace J."/>
            <person name="Van De Peer Y."/>
            <person name="Van Deynze A."/>
        </authorList>
    </citation>
    <scope>NUCLEOTIDE SEQUENCE</scope>
    <source>
        <tissue evidence="9">Leaves</tissue>
    </source>
</reference>
<dbReference type="GO" id="GO:0004674">
    <property type="term" value="F:protein serine/threonine kinase activity"/>
    <property type="evidence" value="ECO:0007669"/>
    <property type="project" value="UniProtKB-KW"/>
</dbReference>
<keyword evidence="4" id="KW-0547">Nucleotide-binding</keyword>
<proteinExistence type="predicted"/>
<accession>A0A835F4I0</accession>
<evidence type="ECO:0000313" key="9">
    <source>
        <dbReference type="EMBL" id="KAF8728125.1"/>
    </source>
</evidence>
<keyword evidence="2" id="KW-0723">Serine/threonine-protein kinase</keyword>
<feature type="compositionally biased region" description="Polar residues" evidence="7">
    <location>
        <begin position="718"/>
        <end position="730"/>
    </location>
</feature>
<gene>
    <name evidence="9" type="ORF">HU200_018704</name>
</gene>
<protein>
    <recommendedName>
        <fullName evidence="1">non-specific serine/threonine protein kinase</fullName>
        <ecNumber evidence="1">2.7.11.1</ecNumber>
    </recommendedName>
</protein>
<dbReference type="AlphaFoldDB" id="A0A835F4I0"/>
<dbReference type="InterPro" id="IPR008271">
    <property type="entry name" value="Ser/Thr_kinase_AS"/>
</dbReference>
<sequence length="1021" mass="112916">MASCGDAAANPVEMELAWHVLTVLVRLGRPAAVSDLAAAAAAASPSISPEVVERMCRIDGSPLQISGGGVVTVSETAVLAFLRFVGWDFPVPRVWLRPPEVWRRWGEVVIRYERKRKVSDVSCFGDKRRRLLAPSTDLMEHSEHLSNQLVAQTCAPAATGGVHLEVTQELRDRLPTFRTFISEPCLGFSTGVTLVHNVAKNTTLSLQPKPDKSLMGDEDTVFRNMALALVPTNLSDCCSVNLPPLASVDNSKSANTEVDGRSQRIGESEQASFLNCRVEDSEDLEKESIHPTTILAVVAGENKNEVDEDLNLVIPGSPIKYNTKREDSIEAFDNSPNQANGIRYNCPNAEHQDNVPTCGQENNLLGAKACTEVCKDKITQILLHPPMDRLDTKAGSIAAQMSRNSNPEALPQEPTRYDCMDMRNLNIIAESRESEHQNIGEQPCNEVKANVSKNGQDRVVMKQNGKSKKNELPKEAKDCVAVKAQKGHLVPKPLPSFKGFVIEEEEGSGGYGTVYRALRKKDGQIFAIKCPHPNAHPHHVNNELKMLERFGGKSCVIKYECSLKSGDLECFVLEHVKHDRPEILKRDISLLELRWYGHCLFRALASLHRQGVVHRDVKPGNFLFSRNLKKGYLIDFNLANDLHQKFLKNGKSETISCGKETESRTSTKLAVVHAKEQAADSKQPLPLKRKRSSRSLVDSTPKIESKSKHGSQAADVSGVTSAKDPTSTKTSLDRLKQPMPYKGRKELMNFLHETMHSPNKNTTPAPVSQRKRVAAPVTSVDRKLFNMTPMPLRSGGSVVAGSGMFNNKGHGKHRREGPCVGTKGFRAPEVLFRSFHQSCKVDVWSAGVTLLYLIIGRTPFGGDPEQNIKEIAKLKGSEELWEVAMLHNCESSYPSDLFDVKSLRSVDLREWCAANTRRPEFLEMIPDSLFDLLDKCLAVNPRCRLASEDALMHEFFAPCRDSFIRKLKMPRRSTGSDAASSSHQNTALTAKHSARVPASTVQTSVLTPVVTDKKIDLNLPP</sequence>
<dbReference type="FunFam" id="1.10.510.10:FF:001725">
    <property type="entry name" value="Kinase like protein"/>
    <property type="match status" value="1"/>
</dbReference>
<evidence type="ECO:0000256" key="2">
    <source>
        <dbReference type="ARBA" id="ARBA00022527"/>
    </source>
</evidence>
<feature type="region of interest" description="Disordered" evidence="7">
    <location>
        <begin position="675"/>
        <end position="735"/>
    </location>
</feature>
<evidence type="ECO:0000256" key="7">
    <source>
        <dbReference type="SAM" id="MobiDB-lite"/>
    </source>
</evidence>
<keyword evidence="6" id="KW-0067">ATP-binding</keyword>
<dbReference type="GO" id="GO:0005524">
    <property type="term" value="F:ATP binding"/>
    <property type="evidence" value="ECO:0007669"/>
    <property type="project" value="UniProtKB-KW"/>
</dbReference>
<dbReference type="Proteomes" id="UP000636709">
    <property type="component" value="Unassembled WGS sequence"/>
</dbReference>
<keyword evidence="5" id="KW-0418">Kinase</keyword>
<evidence type="ECO:0000256" key="1">
    <source>
        <dbReference type="ARBA" id="ARBA00012513"/>
    </source>
</evidence>
<dbReference type="PANTHER" id="PTHR44167">
    <property type="entry name" value="OVARIAN-SPECIFIC SERINE/THREONINE-PROTEIN KINASE LOK-RELATED"/>
    <property type="match status" value="1"/>
</dbReference>
<evidence type="ECO:0000256" key="3">
    <source>
        <dbReference type="ARBA" id="ARBA00022679"/>
    </source>
</evidence>
<dbReference type="PANTHER" id="PTHR44167:SF23">
    <property type="entry name" value="CDC7 KINASE, ISOFORM A-RELATED"/>
    <property type="match status" value="1"/>
</dbReference>
<dbReference type="PROSITE" id="PS50011">
    <property type="entry name" value="PROTEIN_KINASE_DOM"/>
    <property type="match status" value="1"/>
</dbReference>
<organism evidence="9 10">
    <name type="scientific">Digitaria exilis</name>
    <dbReference type="NCBI Taxonomy" id="1010633"/>
    <lineage>
        <taxon>Eukaryota</taxon>
        <taxon>Viridiplantae</taxon>
        <taxon>Streptophyta</taxon>
        <taxon>Embryophyta</taxon>
        <taxon>Tracheophyta</taxon>
        <taxon>Spermatophyta</taxon>
        <taxon>Magnoliopsida</taxon>
        <taxon>Liliopsida</taxon>
        <taxon>Poales</taxon>
        <taxon>Poaceae</taxon>
        <taxon>PACMAD clade</taxon>
        <taxon>Panicoideae</taxon>
        <taxon>Panicodae</taxon>
        <taxon>Paniceae</taxon>
        <taxon>Anthephorinae</taxon>
        <taxon>Digitaria</taxon>
    </lineage>
</organism>
<evidence type="ECO:0000259" key="8">
    <source>
        <dbReference type="PROSITE" id="PS50011"/>
    </source>
</evidence>
<evidence type="ECO:0000256" key="6">
    <source>
        <dbReference type="ARBA" id="ARBA00022840"/>
    </source>
</evidence>
<evidence type="ECO:0000256" key="5">
    <source>
        <dbReference type="ARBA" id="ARBA00022777"/>
    </source>
</evidence>
<dbReference type="Pfam" id="PF00069">
    <property type="entry name" value="Pkinase"/>
    <property type="match status" value="2"/>
</dbReference>
<dbReference type="GO" id="GO:0044773">
    <property type="term" value="P:mitotic DNA damage checkpoint signaling"/>
    <property type="evidence" value="ECO:0007669"/>
    <property type="project" value="TreeGrafter"/>
</dbReference>
<evidence type="ECO:0000313" key="10">
    <source>
        <dbReference type="Proteomes" id="UP000636709"/>
    </source>
</evidence>
<feature type="region of interest" description="Disordered" evidence="7">
    <location>
        <begin position="973"/>
        <end position="995"/>
    </location>
</feature>
<dbReference type="GO" id="GO:0005634">
    <property type="term" value="C:nucleus"/>
    <property type="evidence" value="ECO:0007669"/>
    <property type="project" value="TreeGrafter"/>
</dbReference>
<dbReference type="EC" id="2.7.11.1" evidence="1"/>
<dbReference type="Gene3D" id="3.30.200.20">
    <property type="entry name" value="Phosphorylase Kinase, domain 1"/>
    <property type="match status" value="1"/>
</dbReference>
<dbReference type="FunFam" id="1.10.510.10:FF:001893">
    <property type="entry name" value="Probable serine/threonine-protein kinase DDB_G0291918"/>
    <property type="match status" value="1"/>
</dbReference>